<evidence type="ECO:0000313" key="2">
    <source>
        <dbReference type="EMBL" id="PCD77556.1"/>
    </source>
</evidence>
<keyword evidence="3" id="KW-1185">Reference proteome</keyword>
<feature type="domain" description="YjiS-like" evidence="1">
    <location>
        <begin position="22"/>
        <end position="56"/>
    </location>
</feature>
<evidence type="ECO:0000313" key="3">
    <source>
        <dbReference type="Proteomes" id="UP000243507"/>
    </source>
</evidence>
<dbReference type="Pfam" id="PF06568">
    <property type="entry name" value="YjiS-like"/>
    <property type="match status" value="1"/>
</dbReference>
<organism evidence="2 3">
    <name type="scientific">Pseudothioclava arenosa</name>
    <dbReference type="NCBI Taxonomy" id="1795308"/>
    <lineage>
        <taxon>Bacteria</taxon>
        <taxon>Pseudomonadati</taxon>
        <taxon>Pseudomonadota</taxon>
        <taxon>Alphaproteobacteria</taxon>
        <taxon>Rhodobacterales</taxon>
        <taxon>Paracoccaceae</taxon>
        <taxon>Pseudothioclava</taxon>
    </lineage>
</organism>
<dbReference type="RefSeq" id="WP_096431120.1">
    <property type="nucleotide sequence ID" value="NZ_NTJD01000002.1"/>
</dbReference>
<gene>
    <name evidence="2" type="ORF">CLN94_03365</name>
</gene>
<dbReference type="EMBL" id="NTJD01000002">
    <property type="protein sequence ID" value="PCD77556.1"/>
    <property type="molecule type" value="Genomic_DNA"/>
</dbReference>
<dbReference type="OrthoDB" id="8244198at2"/>
<sequence length="67" mass="7611">MALVHDARTAETGFGALFSALTEAWARRKVYRQTLRELKSLSNRELEDMGLHRSMITRVAQEAAYGK</sequence>
<comment type="caution">
    <text evidence="2">The sequence shown here is derived from an EMBL/GenBank/DDBJ whole genome shotgun (WGS) entry which is preliminary data.</text>
</comment>
<dbReference type="AlphaFoldDB" id="A0A2A4CTU1"/>
<accession>A0A2A4CTU1</accession>
<proteinExistence type="predicted"/>
<dbReference type="InterPro" id="IPR009506">
    <property type="entry name" value="YjiS-like"/>
</dbReference>
<reference evidence="2 3" key="1">
    <citation type="submission" date="2017-09" db="EMBL/GenBank/DDBJ databases">
        <title>A multilocus sequence analysis scheme for characterization of bacteria in the genus Thioclava.</title>
        <authorList>
            <person name="Liu Y."/>
            <person name="Shao Z."/>
        </authorList>
    </citation>
    <scope>NUCLEOTIDE SEQUENCE [LARGE SCALE GENOMIC DNA]</scope>
    <source>
        <strain evidence="2 3">CAU 1312</strain>
    </source>
</reference>
<name>A0A2A4CTU1_9RHOB</name>
<evidence type="ECO:0000259" key="1">
    <source>
        <dbReference type="Pfam" id="PF06568"/>
    </source>
</evidence>
<dbReference type="Proteomes" id="UP000243507">
    <property type="component" value="Unassembled WGS sequence"/>
</dbReference>
<protein>
    <recommendedName>
        <fullName evidence="1">YjiS-like domain-containing protein</fullName>
    </recommendedName>
</protein>